<comment type="similarity">
    <text evidence="2 10 11">Belongs to the TonB-dependent receptor family.</text>
</comment>
<evidence type="ECO:0000256" key="10">
    <source>
        <dbReference type="PROSITE-ProRule" id="PRU01360"/>
    </source>
</evidence>
<dbReference type="PANTHER" id="PTHR32552">
    <property type="entry name" value="FERRICHROME IRON RECEPTOR-RELATED"/>
    <property type="match status" value="1"/>
</dbReference>
<keyword evidence="6 11" id="KW-0798">TonB box</keyword>
<feature type="signal peptide" evidence="12">
    <location>
        <begin position="1"/>
        <end position="37"/>
    </location>
</feature>
<evidence type="ECO:0000256" key="1">
    <source>
        <dbReference type="ARBA" id="ARBA00004571"/>
    </source>
</evidence>
<dbReference type="Gene3D" id="2.170.130.10">
    <property type="entry name" value="TonB-dependent receptor, plug domain"/>
    <property type="match status" value="1"/>
</dbReference>
<sequence>MSRKQSRKAARPTRPALSMLPLGALAAGFGLASAAMAQTSVAPAPKPAAAKPAAEETALPTVRIKAAAEPQGKDAYQATETRIGKGKQDIRDIPQSLTVVTEKLIDDRNLDNVKDVLKNTAGITFMAAEGGEEDIRIHGISLQSTGDIFIDGMRDPAFYDRDTFFLDKVELLRGSGALMFGRGSSGGAVNQVTKQALLADQNEINITASSHAGLRAVGDFNRRTGETTAWRIGTMVDRADNDGAGNMINKVGLAGSVRTGIGETDEFALTAYALQNENGMNYGMPWIRPTPTSAVGETTLMPVAPTAYYGLASDRNKGSAQYVMGQHTHRFNPNVELVTKARYASYTRDQRAGTVRFAAPNLQPGSVAASLATFGPNTVINRGTQLKVQDLQTITVQSDLSAKFKVAGMDHHLMTGADFAQEKKQVYNDTPGLTGTQRTAFYAALGLTKPTTLAGTPDDGATVDESRRQMLSASEYTSRSAGAYVQDTISLAEHWKLVAGLRYDSLKGDYDTFNYSYSGAGANQGYSYFARTTTDSYQMKISKWSQRAAVLFQPSERLSFHLMGATSFNTSGDTYSLNAANQGIPPEKSISLELGGQYDSADGKLTTRFGIFRATKLHERNTDPLNTDVITLSGKRHAAGIDVDVTGRITPEWEVFGSFTWMPVASIDISSATSGELQGDRPSLTPRYSGSLWTTYKLTPQWRVGGGFVARSGQQPNRNPGFYAPKFIVGNLMAEYTVIEDALLFRLNVDNVANKLYADTLYTGHYVPGTGRIVALTGTYKF</sequence>
<dbReference type="EMBL" id="JAVDXQ010000009">
    <property type="protein sequence ID" value="MDR7299641.1"/>
    <property type="molecule type" value="Genomic_DNA"/>
</dbReference>
<evidence type="ECO:0000256" key="9">
    <source>
        <dbReference type="ARBA" id="ARBA00023237"/>
    </source>
</evidence>
<reference evidence="15 16" key="1">
    <citation type="submission" date="2023-07" db="EMBL/GenBank/DDBJ databases">
        <title>Sorghum-associated microbial communities from plants grown in Nebraska, USA.</title>
        <authorList>
            <person name="Schachtman D."/>
        </authorList>
    </citation>
    <scope>NUCLEOTIDE SEQUENCE [LARGE SCALE GENOMIC DNA]</scope>
    <source>
        <strain evidence="15 16">BE310</strain>
    </source>
</reference>
<evidence type="ECO:0000313" key="15">
    <source>
        <dbReference type="EMBL" id="MDR7299641.1"/>
    </source>
</evidence>
<protein>
    <submittedName>
        <fullName evidence="15">Catecholate siderophore receptor</fullName>
    </submittedName>
</protein>
<evidence type="ECO:0000256" key="12">
    <source>
        <dbReference type="SAM" id="SignalP"/>
    </source>
</evidence>
<evidence type="ECO:0000259" key="14">
    <source>
        <dbReference type="Pfam" id="PF07715"/>
    </source>
</evidence>
<evidence type="ECO:0000256" key="5">
    <source>
        <dbReference type="ARBA" id="ARBA00022692"/>
    </source>
</evidence>
<keyword evidence="5 10" id="KW-0812">Transmembrane</keyword>
<feature type="domain" description="TonB-dependent receptor plug" evidence="14">
    <location>
        <begin position="90"/>
        <end position="188"/>
    </location>
</feature>
<dbReference type="InterPro" id="IPR039426">
    <property type="entry name" value="TonB-dep_rcpt-like"/>
</dbReference>
<evidence type="ECO:0000256" key="2">
    <source>
        <dbReference type="ARBA" id="ARBA00009810"/>
    </source>
</evidence>
<gene>
    <name evidence="15" type="ORF">J2X16_005011</name>
</gene>
<dbReference type="RefSeq" id="WP_310349494.1">
    <property type="nucleotide sequence ID" value="NZ_JAVDXQ010000009.1"/>
</dbReference>
<dbReference type="InterPro" id="IPR037066">
    <property type="entry name" value="Plug_dom_sf"/>
</dbReference>
<dbReference type="PANTHER" id="PTHR32552:SF83">
    <property type="entry name" value="BLR3904 PROTEIN"/>
    <property type="match status" value="1"/>
</dbReference>
<evidence type="ECO:0000256" key="11">
    <source>
        <dbReference type="RuleBase" id="RU003357"/>
    </source>
</evidence>
<evidence type="ECO:0000259" key="13">
    <source>
        <dbReference type="Pfam" id="PF00593"/>
    </source>
</evidence>
<accession>A0ABU1ZHW2</accession>
<name>A0ABU1ZHW2_9BURK</name>
<keyword evidence="16" id="KW-1185">Reference proteome</keyword>
<keyword evidence="4 10" id="KW-1134">Transmembrane beta strand</keyword>
<keyword evidence="9 10" id="KW-0998">Cell outer membrane</keyword>
<keyword evidence="8 15" id="KW-0675">Receptor</keyword>
<feature type="chain" id="PRO_5045212955" evidence="12">
    <location>
        <begin position="38"/>
        <end position="782"/>
    </location>
</feature>
<proteinExistence type="inferred from homology"/>
<dbReference type="InterPro" id="IPR000531">
    <property type="entry name" value="Beta-barrel_TonB"/>
</dbReference>
<dbReference type="SUPFAM" id="SSF56935">
    <property type="entry name" value="Porins"/>
    <property type="match status" value="1"/>
</dbReference>
<comment type="caution">
    <text evidence="15">The sequence shown here is derived from an EMBL/GenBank/DDBJ whole genome shotgun (WGS) entry which is preliminary data.</text>
</comment>
<keyword evidence="7 10" id="KW-0472">Membrane</keyword>
<keyword evidence="3 10" id="KW-0813">Transport</keyword>
<organism evidence="15 16">
    <name type="scientific">Pelomonas aquatica</name>
    <dbReference type="NCBI Taxonomy" id="431058"/>
    <lineage>
        <taxon>Bacteria</taxon>
        <taxon>Pseudomonadati</taxon>
        <taxon>Pseudomonadota</taxon>
        <taxon>Betaproteobacteria</taxon>
        <taxon>Burkholderiales</taxon>
        <taxon>Sphaerotilaceae</taxon>
        <taxon>Roseateles</taxon>
    </lineage>
</organism>
<dbReference type="Pfam" id="PF00593">
    <property type="entry name" value="TonB_dep_Rec_b-barrel"/>
    <property type="match status" value="1"/>
</dbReference>
<dbReference type="InterPro" id="IPR012910">
    <property type="entry name" value="Plug_dom"/>
</dbReference>
<dbReference type="Pfam" id="PF07715">
    <property type="entry name" value="Plug"/>
    <property type="match status" value="1"/>
</dbReference>
<feature type="domain" description="TonB-dependent receptor-like beta-barrel" evidence="13">
    <location>
        <begin position="286"/>
        <end position="752"/>
    </location>
</feature>
<evidence type="ECO:0000256" key="6">
    <source>
        <dbReference type="ARBA" id="ARBA00023077"/>
    </source>
</evidence>
<evidence type="ECO:0000256" key="4">
    <source>
        <dbReference type="ARBA" id="ARBA00022452"/>
    </source>
</evidence>
<dbReference type="InterPro" id="IPR036942">
    <property type="entry name" value="Beta-barrel_TonB_sf"/>
</dbReference>
<comment type="subcellular location">
    <subcellularLocation>
        <location evidence="1 10">Cell outer membrane</location>
        <topology evidence="1 10">Multi-pass membrane protein</topology>
    </subcellularLocation>
</comment>
<keyword evidence="12" id="KW-0732">Signal</keyword>
<evidence type="ECO:0000256" key="3">
    <source>
        <dbReference type="ARBA" id="ARBA00022448"/>
    </source>
</evidence>
<dbReference type="PROSITE" id="PS52016">
    <property type="entry name" value="TONB_DEPENDENT_REC_3"/>
    <property type="match status" value="1"/>
</dbReference>
<evidence type="ECO:0000256" key="8">
    <source>
        <dbReference type="ARBA" id="ARBA00023170"/>
    </source>
</evidence>
<evidence type="ECO:0000256" key="7">
    <source>
        <dbReference type="ARBA" id="ARBA00023136"/>
    </source>
</evidence>
<dbReference type="Gene3D" id="2.40.170.20">
    <property type="entry name" value="TonB-dependent receptor, beta-barrel domain"/>
    <property type="match status" value="1"/>
</dbReference>
<dbReference type="Proteomes" id="UP001180536">
    <property type="component" value="Unassembled WGS sequence"/>
</dbReference>
<evidence type="ECO:0000313" key="16">
    <source>
        <dbReference type="Proteomes" id="UP001180536"/>
    </source>
</evidence>